<keyword evidence="4" id="KW-1185">Reference proteome</keyword>
<feature type="signal peptide" evidence="1">
    <location>
        <begin position="1"/>
        <end position="26"/>
    </location>
</feature>
<dbReference type="Proteomes" id="UP000199651">
    <property type="component" value="Unassembled WGS sequence"/>
</dbReference>
<dbReference type="OrthoDB" id="503788at2"/>
<protein>
    <submittedName>
        <fullName evidence="3">D-alanyl-D-alanine carboxypeptidase</fullName>
    </submittedName>
</protein>
<name>A0A1H0QTD3_9PSEU</name>
<dbReference type="Pfam" id="PF00144">
    <property type="entry name" value="Beta-lactamase"/>
    <property type="match status" value="1"/>
</dbReference>
<evidence type="ECO:0000313" key="4">
    <source>
        <dbReference type="Proteomes" id="UP000199651"/>
    </source>
</evidence>
<dbReference type="SUPFAM" id="SSF56601">
    <property type="entry name" value="beta-lactamase/transpeptidase-like"/>
    <property type="match status" value="1"/>
</dbReference>
<dbReference type="EMBL" id="FNJB01000007">
    <property type="protein sequence ID" value="SDP20562.1"/>
    <property type="molecule type" value="Genomic_DNA"/>
</dbReference>
<dbReference type="InterPro" id="IPR012338">
    <property type="entry name" value="Beta-lactam/transpept-like"/>
</dbReference>
<dbReference type="InterPro" id="IPR001466">
    <property type="entry name" value="Beta-lactam-related"/>
</dbReference>
<dbReference type="GO" id="GO:0004180">
    <property type="term" value="F:carboxypeptidase activity"/>
    <property type="evidence" value="ECO:0007669"/>
    <property type="project" value="UniProtKB-KW"/>
</dbReference>
<dbReference type="RefSeq" id="WP_091377462.1">
    <property type="nucleotide sequence ID" value="NZ_FNDV01000004.1"/>
</dbReference>
<dbReference type="PANTHER" id="PTHR46825">
    <property type="entry name" value="D-ALANYL-D-ALANINE-CARBOXYPEPTIDASE/ENDOPEPTIDASE AMPH"/>
    <property type="match status" value="1"/>
</dbReference>
<dbReference type="Gene3D" id="3.40.710.10">
    <property type="entry name" value="DD-peptidase/beta-lactamase superfamily"/>
    <property type="match status" value="1"/>
</dbReference>
<evidence type="ECO:0000256" key="1">
    <source>
        <dbReference type="SAM" id="SignalP"/>
    </source>
</evidence>
<gene>
    <name evidence="3" type="ORF">SAMN05192558_107138</name>
</gene>
<feature type="domain" description="Beta-lactamase-related" evidence="2">
    <location>
        <begin position="47"/>
        <end position="337"/>
    </location>
</feature>
<feature type="chain" id="PRO_5011759178" evidence="1">
    <location>
        <begin position="27"/>
        <end position="367"/>
    </location>
</feature>
<evidence type="ECO:0000259" key="2">
    <source>
        <dbReference type="Pfam" id="PF00144"/>
    </source>
</evidence>
<dbReference type="AlphaFoldDB" id="A0A1H0QTD3"/>
<proteinExistence type="predicted"/>
<organism evidence="3 4">
    <name type="scientific">Actinokineospora alba</name>
    <dbReference type="NCBI Taxonomy" id="504798"/>
    <lineage>
        <taxon>Bacteria</taxon>
        <taxon>Bacillati</taxon>
        <taxon>Actinomycetota</taxon>
        <taxon>Actinomycetes</taxon>
        <taxon>Pseudonocardiales</taxon>
        <taxon>Pseudonocardiaceae</taxon>
        <taxon>Actinokineospora</taxon>
    </lineage>
</organism>
<keyword evidence="3" id="KW-0121">Carboxypeptidase</keyword>
<reference evidence="4" key="1">
    <citation type="submission" date="2016-10" db="EMBL/GenBank/DDBJ databases">
        <authorList>
            <person name="Varghese N."/>
            <person name="Submissions S."/>
        </authorList>
    </citation>
    <scope>NUCLEOTIDE SEQUENCE [LARGE SCALE GENOMIC DNA]</scope>
    <source>
        <strain evidence="4">IBRC-M 10655</strain>
    </source>
</reference>
<evidence type="ECO:0000313" key="3">
    <source>
        <dbReference type="EMBL" id="SDP20562.1"/>
    </source>
</evidence>
<accession>A0A1H0QTD3</accession>
<dbReference type="STRING" id="504798.SAMN05421871_104137"/>
<keyword evidence="1" id="KW-0732">Signal</keyword>
<keyword evidence="3" id="KW-0378">Hydrolase</keyword>
<dbReference type="InterPro" id="IPR050491">
    <property type="entry name" value="AmpC-like"/>
</dbReference>
<sequence length="367" mass="38657">MTIRGMRSAGVLAAVMALTVTGAASATAQVSGIDRGVVQAGLDKIAADGATGVQARVTGRGESFTARGGVVEVGGHRPVPTNGHFRIGSITKTFVSTVTLQLVGEGKVGLDTPVSTYLPGLLPDGDAITVRHLLQHTSGLYNYTNAMPLDPAGFETIRFKHYEPRELVAMATSRPLDFPPGTKWNYSNTNYIVIGLLIEQVTGAPYEQAVRDRILRPLHLSHTSLPGDRVTVPHPHAHGYLQPTSPPVDVTALNPSWGWAAGEMISTTADLDRFMSALLQGKLLAPAQLAELTKSLPFTQGYGLGIAEIPLPCGVTVYGHDGGIPGYASVAVSTKDTKTRLELSITTGPVAGEFSGIGEVIDEVFCP</sequence>
<keyword evidence="3" id="KW-0645">Protease</keyword>
<dbReference type="PANTHER" id="PTHR46825:SF7">
    <property type="entry name" value="D-ALANYL-D-ALANINE CARBOXYPEPTIDASE"/>
    <property type="match status" value="1"/>
</dbReference>